<dbReference type="AlphaFoldDB" id="A0A3N4P1L6"/>
<sequence length="68" mass="7994">MNMIKQPAVFMNKVLCIRLFKTWGDLSSNVRKKMKKDALKWIAFKKKQCGDVEFIQSDTLSLQEKKDI</sequence>
<gene>
    <name evidence="1" type="ORF">BBB56_07645</name>
</gene>
<protein>
    <submittedName>
        <fullName evidence="1">Uncharacterized protein</fullName>
    </submittedName>
</protein>
<name>A0A3N4P1L6_9GAMM</name>
<evidence type="ECO:0000313" key="2">
    <source>
        <dbReference type="Proteomes" id="UP000281332"/>
    </source>
</evidence>
<proteinExistence type="predicted"/>
<comment type="caution">
    <text evidence="1">The sequence shown here is derived from an EMBL/GenBank/DDBJ whole genome shotgun (WGS) entry which is preliminary data.</text>
</comment>
<evidence type="ECO:0000313" key="1">
    <source>
        <dbReference type="EMBL" id="RPE02165.1"/>
    </source>
</evidence>
<organism evidence="1 2">
    <name type="scientific">Candidatus Pantoea deserta</name>
    <dbReference type="NCBI Taxonomy" id="1869313"/>
    <lineage>
        <taxon>Bacteria</taxon>
        <taxon>Pseudomonadati</taxon>
        <taxon>Pseudomonadota</taxon>
        <taxon>Gammaproteobacteria</taxon>
        <taxon>Enterobacterales</taxon>
        <taxon>Erwiniaceae</taxon>
        <taxon>Pantoea</taxon>
    </lineage>
</organism>
<dbReference type="RefSeq" id="WP_123800376.1">
    <property type="nucleotide sequence ID" value="NZ_RMVG01000004.1"/>
</dbReference>
<reference evidence="1 2" key="1">
    <citation type="submission" date="2018-11" db="EMBL/GenBank/DDBJ databases">
        <title>Whole genome sequencing of Pantoea sp. RIT388.</title>
        <authorList>
            <person name="Gan H.M."/>
            <person name="Hudson A.O."/>
        </authorList>
    </citation>
    <scope>NUCLEOTIDE SEQUENCE [LARGE SCALE GENOMIC DNA]</scope>
    <source>
        <strain evidence="1 2">RIT388</strain>
    </source>
</reference>
<dbReference type="Proteomes" id="UP000281332">
    <property type="component" value="Unassembled WGS sequence"/>
</dbReference>
<keyword evidence="2" id="KW-1185">Reference proteome</keyword>
<dbReference type="EMBL" id="RMVG01000004">
    <property type="protein sequence ID" value="RPE02165.1"/>
    <property type="molecule type" value="Genomic_DNA"/>
</dbReference>
<accession>A0A3N4P1L6</accession>